<reference evidence="2 3" key="1">
    <citation type="submission" date="2019-10" db="EMBL/GenBank/DDBJ databases">
        <title>The Genome Sequence of Clostridium tarantellae Isolated from Fish Brain.</title>
        <authorList>
            <person name="Bano L."/>
            <person name="Kiel M."/>
            <person name="Sales G."/>
            <person name="Doxey A.C."/>
            <person name="Mansfield M.J."/>
            <person name="Schiavone M."/>
            <person name="Rossetto O."/>
            <person name="Pirazzini M."/>
            <person name="Dobrindt U."/>
            <person name="Montecucco C."/>
        </authorList>
    </citation>
    <scope>NUCLEOTIDE SEQUENCE [LARGE SCALE GENOMIC DNA]</scope>
    <source>
        <strain evidence="2 3">DSM 3997</strain>
    </source>
</reference>
<accession>A0A6I1MMQ5</accession>
<feature type="transmembrane region" description="Helical" evidence="1">
    <location>
        <begin position="141"/>
        <end position="160"/>
    </location>
</feature>
<keyword evidence="1" id="KW-1133">Transmembrane helix</keyword>
<organism evidence="2 3">
    <name type="scientific">Clostridium tarantellae</name>
    <dbReference type="NCBI Taxonomy" id="39493"/>
    <lineage>
        <taxon>Bacteria</taxon>
        <taxon>Bacillati</taxon>
        <taxon>Bacillota</taxon>
        <taxon>Clostridia</taxon>
        <taxon>Eubacteriales</taxon>
        <taxon>Clostridiaceae</taxon>
        <taxon>Clostridium</taxon>
    </lineage>
</organism>
<dbReference type="AlphaFoldDB" id="A0A6I1MMQ5"/>
<dbReference type="Proteomes" id="UP000430345">
    <property type="component" value="Unassembled WGS sequence"/>
</dbReference>
<dbReference type="Pfam" id="PF12730">
    <property type="entry name" value="ABC2_membrane_4"/>
    <property type="match status" value="1"/>
</dbReference>
<evidence type="ECO:0000256" key="1">
    <source>
        <dbReference type="SAM" id="Phobius"/>
    </source>
</evidence>
<sequence length="252" mass="28952">MRYYGKYLKIDFYKALHSKIILSHFVIPILGLVMMLSYYTLVSWSESEKILLYIQVVSMTFPLVISIVINMVYEQEEKCGRFQYFLTIPNKKYIPHVSKLFLLIILGLISTSISILGFGLIFKYMGNSSIDLWVYLKEVGIAFISNIPIYMIQYLVVFSFGKGASIALGITGSLICALMITGIGDGVWFVLPWGYSIRLSSYLFQYEISNKWSLALERNLSLAIILMLIYIIIGAISLVIFSNYWEGKREFY</sequence>
<dbReference type="NCBIfam" id="TIGR03733">
    <property type="entry name" value="lanti_perm_MutG"/>
    <property type="match status" value="1"/>
</dbReference>
<feature type="transmembrane region" description="Helical" evidence="1">
    <location>
        <begin position="21"/>
        <end position="44"/>
    </location>
</feature>
<proteinExistence type="predicted"/>
<dbReference type="OrthoDB" id="1701852at2"/>
<evidence type="ECO:0000313" key="3">
    <source>
        <dbReference type="Proteomes" id="UP000430345"/>
    </source>
</evidence>
<feature type="transmembrane region" description="Helical" evidence="1">
    <location>
        <begin position="100"/>
        <end position="121"/>
    </location>
</feature>
<dbReference type="CDD" id="cd21808">
    <property type="entry name" value="ABC-2_lan_permease_MutG"/>
    <property type="match status" value="1"/>
</dbReference>
<keyword evidence="1" id="KW-0472">Membrane</keyword>
<gene>
    <name evidence="2" type="ORF">GBZ86_07100</name>
</gene>
<dbReference type="EMBL" id="WHJC01000076">
    <property type="protein sequence ID" value="MPQ43522.1"/>
    <property type="molecule type" value="Genomic_DNA"/>
</dbReference>
<comment type="caution">
    <text evidence="2">The sequence shown here is derived from an EMBL/GenBank/DDBJ whole genome shotgun (WGS) entry which is preliminary data.</text>
</comment>
<evidence type="ECO:0000313" key="2">
    <source>
        <dbReference type="EMBL" id="MPQ43522.1"/>
    </source>
</evidence>
<dbReference type="InterPro" id="IPR022294">
    <property type="entry name" value="ABC-transptr_permeasesu"/>
</dbReference>
<feature type="transmembrane region" description="Helical" evidence="1">
    <location>
        <begin position="167"/>
        <end position="191"/>
    </location>
</feature>
<protein>
    <submittedName>
        <fullName evidence="2">Lantibiotic immunity ABC transporter MutG family permease subunit</fullName>
    </submittedName>
</protein>
<feature type="transmembrane region" description="Helical" evidence="1">
    <location>
        <begin position="220"/>
        <end position="245"/>
    </location>
</feature>
<name>A0A6I1MMQ5_9CLOT</name>
<keyword evidence="3" id="KW-1185">Reference proteome</keyword>
<dbReference type="RefSeq" id="WP_152889118.1">
    <property type="nucleotide sequence ID" value="NZ_WHJC01000076.1"/>
</dbReference>
<keyword evidence="1" id="KW-0812">Transmembrane</keyword>
<feature type="transmembrane region" description="Helical" evidence="1">
    <location>
        <begin position="50"/>
        <end position="73"/>
    </location>
</feature>